<keyword evidence="3 6" id="KW-0812">Transmembrane</keyword>
<comment type="subcellular location">
    <subcellularLocation>
        <location evidence="1">Cell membrane</location>
        <topology evidence="1">Multi-pass membrane protein</topology>
    </subcellularLocation>
</comment>
<dbReference type="InterPro" id="IPR001851">
    <property type="entry name" value="ABC_transp_permease"/>
</dbReference>
<name>A0A3Q8S7J4_9FIRM</name>
<protein>
    <submittedName>
        <fullName evidence="7">Beta-methylgalactoside transporter</fullName>
    </submittedName>
</protein>
<feature type="transmembrane region" description="Helical" evidence="6">
    <location>
        <begin position="179"/>
        <end position="201"/>
    </location>
</feature>
<dbReference type="AlphaFoldDB" id="A0A3Q8S7J4"/>
<dbReference type="GO" id="GO:0005886">
    <property type="term" value="C:plasma membrane"/>
    <property type="evidence" value="ECO:0007669"/>
    <property type="project" value="UniProtKB-SubCell"/>
</dbReference>
<keyword evidence="4 6" id="KW-1133">Transmembrane helix</keyword>
<gene>
    <name evidence="7" type="ORF">EEI45_04740</name>
</gene>
<dbReference type="CDD" id="cd06579">
    <property type="entry name" value="TM_PBP1_transp_AraH_like"/>
    <property type="match status" value="1"/>
</dbReference>
<organism evidence="7 8">
    <name type="scientific">Erysipelothrix piscisicarius</name>
    <dbReference type="NCBI Taxonomy" id="2485784"/>
    <lineage>
        <taxon>Bacteria</taxon>
        <taxon>Bacillati</taxon>
        <taxon>Bacillota</taxon>
        <taxon>Erysipelotrichia</taxon>
        <taxon>Erysipelotrichales</taxon>
        <taxon>Erysipelotrichaceae</taxon>
        <taxon>Erysipelothrix</taxon>
    </lineage>
</organism>
<dbReference type="GO" id="GO:0022857">
    <property type="term" value="F:transmembrane transporter activity"/>
    <property type="evidence" value="ECO:0007669"/>
    <property type="project" value="InterPro"/>
</dbReference>
<proteinExistence type="predicted"/>
<evidence type="ECO:0000256" key="5">
    <source>
        <dbReference type="ARBA" id="ARBA00023136"/>
    </source>
</evidence>
<dbReference type="Pfam" id="PF02653">
    <property type="entry name" value="BPD_transp_2"/>
    <property type="match status" value="1"/>
</dbReference>
<feature type="transmembrane region" description="Helical" evidence="6">
    <location>
        <begin position="21"/>
        <end position="39"/>
    </location>
</feature>
<evidence type="ECO:0000313" key="8">
    <source>
        <dbReference type="Proteomes" id="UP000278804"/>
    </source>
</evidence>
<evidence type="ECO:0000313" key="7">
    <source>
        <dbReference type="EMBL" id="AZK44145.1"/>
    </source>
</evidence>
<dbReference type="PANTHER" id="PTHR32196:SF18">
    <property type="entry name" value="GALACTOSE_METHYL GALACTOSIDE IMPORT PERMEASE PROTEIN MGLC"/>
    <property type="match status" value="1"/>
</dbReference>
<dbReference type="RefSeq" id="WP_125164328.1">
    <property type="nucleotide sequence ID" value="NZ_CP034234.1"/>
</dbReference>
<feature type="transmembrane region" description="Helical" evidence="6">
    <location>
        <begin position="232"/>
        <end position="249"/>
    </location>
</feature>
<keyword evidence="5 6" id="KW-0472">Membrane</keyword>
<reference evidence="7 8" key="1">
    <citation type="journal article" date="2020" name="Int. J. Syst. Evol. Microbiol.">
        <title>Description of Erysipelothrix piscisicarius sp. nov., an emergent fish pathogen, and assessment of virulence using a tiger barb (Puntigrus tetrazona) infection model.</title>
        <authorList>
            <person name="Pomaranski E.K."/>
            <person name="Griffin M.J."/>
            <person name="Camus A.C."/>
            <person name="Armwood A.R."/>
            <person name="Shelley J."/>
            <person name="Waldbieser G.C."/>
            <person name="LaFrentz B.R."/>
            <person name="Garcia J.C."/>
            <person name="Yanong R."/>
            <person name="Soto E."/>
        </authorList>
    </citation>
    <scope>NUCLEOTIDE SEQUENCE [LARGE SCALE GENOMIC DNA]</scope>
    <source>
        <strain evidence="7 8">15TAL0474</strain>
    </source>
</reference>
<evidence type="ECO:0000256" key="6">
    <source>
        <dbReference type="SAM" id="Phobius"/>
    </source>
</evidence>
<evidence type="ECO:0000256" key="3">
    <source>
        <dbReference type="ARBA" id="ARBA00022692"/>
    </source>
</evidence>
<evidence type="ECO:0000256" key="1">
    <source>
        <dbReference type="ARBA" id="ARBA00004651"/>
    </source>
</evidence>
<dbReference type="EMBL" id="CP034234">
    <property type="protein sequence ID" value="AZK44145.1"/>
    <property type="molecule type" value="Genomic_DNA"/>
</dbReference>
<sequence>MTTHLFEKKDKKFDLKDFLTNYSMYIVVAVMILFTGITQDNFFTVGNVSNILANTSVRFIIALGVSGTLIIRGTDLSAGRIVGLSAFITGTLVQKPDFIGKFFPNVPDMPLIVPLLIVLVVCTVFGIINGLIVAYLNVPPFLATLGTQIMIYGINMLYGQNKPIGTFKDEFIQIGQGKIFGAIPYLTIIAIFVGILMWILFNKTKHGKYMYAIGGNENAAEVSGVNVRRSKVRIFALAGFLYGLAGYLLSAKTGSVGPSAGQGYELEAIASATIGGVSTAGGQGTVPGILLGVFVFELLKVCLSYLGVSPDMTNVIQGIVIIIAVALDIRKTTRKK</sequence>
<keyword evidence="8" id="KW-1185">Reference proteome</keyword>
<feature type="transmembrane region" description="Helical" evidence="6">
    <location>
        <begin position="111"/>
        <end position="135"/>
    </location>
</feature>
<feature type="transmembrane region" description="Helical" evidence="6">
    <location>
        <begin position="141"/>
        <end position="158"/>
    </location>
</feature>
<dbReference type="Proteomes" id="UP000278804">
    <property type="component" value="Chromosome"/>
</dbReference>
<keyword evidence="2" id="KW-1003">Cell membrane</keyword>
<accession>A0A3Q8S7J4</accession>
<evidence type="ECO:0000256" key="4">
    <source>
        <dbReference type="ARBA" id="ARBA00022989"/>
    </source>
</evidence>
<dbReference type="PANTHER" id="PTHR32196">
    <property type="entry name" value="ABC TRANSPORTER PERMEASE PROTEIN YPHD-RELATED-RELATED"/>
    <property type="match status" value="1"/>
</dbReference>
<feature type="transmembrane region" description="Helical" evidence="6">
    <location>
        <begin position="312"/>
        <end position="329"/>
    </location>
</feature>
<evidence type="ECO:0000256" key="2">
    <source>
        <dbReference type="ARBA" id="ARBA00022475"/>
    </source>
</evidence>
<dbReference type="KEGG" id="eri:EEI45_04740"/>